<evidence type="ECO:0000313" key="2">
    <source>
        <dbReference type="EMBL" id="OAY45967.1"/>
    </source>
</evidence>
<dbReference type="AlphaFoldDB" id="A0A2C9VLR2"/>
<name>A0A2C9VLR2_MANES</name>
<accession>A0A2C9VLR2</accession>
<protein>
    <submittedName>
        <fullName evidence="2">Uncharacterized protein</fullName>
    </submittedName>
</protein>
<gene>
    <name evidence="2" type="ORF">MANES_07G106600</name>
</gene>
<reference evidence="2" key="1">
    <citation type="submission" date="2016-02" db="EMBL/GenBank/DDBJ databases">
        <title>WGS assembly of Manihot esculenta.</title>
        <authorList>
            <person name="Bredeson J.V."/>
            <person name="Prochnik S.E."/>
            <person name="Lyons J.B."/>
            <person name="Schmutz J."/>
            <person name="Grimwood J."/>
            <person name="Vrebalov J."/>
            <person name="Bart R.S."/>
            <person name="Amuge T."/>
            <person name="Ferguson M.E."/>
            <person name="Green R."/>
            <person name="Putnam N."/>
            <person name="Stites J."/>
            <person name="Rounsley S."/>
            <person name="Rokhsar D.S."/>
        </authorList>
    </citation>
    <scope>NUCLEOTIDE SEQUENCE [LARGE SCALE GENOMIC DNA]</scope>
    <source>
        <tissue evidence="2">Leaf</tissue>
    </source>
</reference>
<dbReference type="EMBL" id="CM004393">
    <property type="protein sequence ID" value="OAY45967.1"/>
    <property type="molecule type" value="Genomic_DNA"/>
</dbReference>
<sequence length="84" mass="9777">MGILFGDPFAPFEISRLLLTFNNNQKAKFEFQPFGRLNKKYKEKKKNNRFKNSSQKSVPISKKNQQNLKRKIYSPPAKERATAG</sequence>
<proteinExistence type="predicted"/>
<evidence type="ECO:0000256" key="1">
    <source>
        <dbReference type="SAM" id="MobiDB-lite"/>
    </source>
</evidence>
<feature type="compositionally biased region" description="Basic residues" evidence="1">
    <location>
        <begin position="40"/>
        <end position="49"/>
    </location>
</feature>
<organism evidence="2">
    <name type="scientific">Manihot esculenta</name>
    <name type="common">Cassava</name>
    <name type="synonym">Jatropha manihot</name>
    <dbReference type="NCBI Taxonomy" id="3983"/>
    <lineage>
        <taxon>Eukaryota</taxon>
        <taxon>Viridiplantae</taxon>
        <taxon>Streptophyta</taxon>
        <taxon>Embryophyta</taxon>
        <taxon>Tracheophyta</taxon>
        <taxon>Spermatophyta</taxon>
        <taxon>Magnoliopsida</taxon>
        <taxon>eudicotyledons</taxon>
        <taxon>Gunneridae</taxon>
        <taxon>Pentapetalae</taxon>
        <taxon>rosids</taxon>
        <taxon>fabids</taxon>
        <taxon>Malpighiales</taxon>
        <taxon>Euphorbiaceae</taxon>
        <taxon>Crotonoideae</taxon>
        <taxon>Manihoteae</taxon>
        <taxon>Manihot</taxon>
    </lineage>
</organism>
<feature type="region of interest" description="Disordered" evidence="1">
    <location>
        <begin position="40"/>
        <end position="84"/>
    </location>
</feature>